<evidence type="ECO:0000313" key="3">
    <source>
        <dbReference type="Proteomes" id="UP001139104"/>
    </source>
</evidence>
<reference evidence="2" key="1">
    <citation type="journal article" date="2022" name="ISME J.">
        <title>Identification of active gaseous-alkane degraders at natural gas seeps.</title>
        <authorList>
            <person name="Farhan Ul Haque M."/>
            <person name="Hernandez M."/>
            <person name="Crombie A.T."/>
            <person name="Murrell J.C."/>
        </authorList>
    </citation>
    <scope>NUCLEOTIDE SEQUENCE</scope>
    <source>
        <strain evidence="2">PC2</strain>
    </source>
</reference>
<dbReference type="RefSeq" id="WP_243067478.1">
    <property type="nucleotide sequence ID" value="NZ_JAIVFK010000009.1"/>
</dbReference>
<organism evidence="2 3">
    <name type="scientific">Candidatus Rhodoblastus alkanivorans</name>
    <dbReference type="NCBI Taxonomy" id="2954117"/>
    <lineage>
        <taxon>Bacteria</taxon>
        <taxon>Pseudomonadati</taxon>
        <taxon>Pseudomonadota</taxon>
        <taxon>Alphaproteobacteria</taxon>
        <taxon>Hyphomicrobiales</taxon>
        <taxon>Rhodoblastaceae</taxon>
        <taxon>Rhodoblastus</taxon>
    </lineage>
</organism>
<accession>A0ABS9Z781</accession>
<evidence type="ECO:0000313" key="2">
    <source>
        <dbReference type="EMBL" id="MCI4683530.1"/>
    </source>
</evidence>
<gene>
    <name evidence="2" type="primary">tssE</name>
    <name evidence="2" type="ORF">K2U94_12265</name>
</gene>
<dbReference type="PANTHER" id="PTHR38595">
    <property type="entry name" value="CYTOPLASMIC PROTEIN-RELATED"/>
    <property type="match status" value="1"/>
</dbReference>
<dbReference type="InterPro" id="IPR007048">
    <property type="entry name" value="IraD/Gp25-like"/>
</dbReference>
<dbReference type="InterPro" id="IPR017737">
    <property type="entry name" value="TssE1-like"/>
</dbReference>
<sequence length="175" mass="19559">MSQKNNRLSPPLMFAFRAAHEAKDARRSVLALDRGAPRRGGGRVAVTEALLRREVSRDLELLMNSIALESTDNLEDFDQVRASILNYGLPDIAHRTIDEAKVGEIEGEIRRALELYEPRLDAGSIVVRRDDSVDGEMLRLRFLVDAQLVCQPINIPVEFVADVDFDSGEISVSRT</sequence>
<protein>
    <submittedName>
        <fullName evidence="2">Type VI secretion system baseplate subunit TssE</fullName>
    </submittedName>
</protein>
<dbReference type="Proteomes" id="UP001139104">
    <property type="component" value="Unassembled WGS sequence"/>
</dbReference>
<dbReference type="SUPFAM" id="SSF160719">
    <property type="entry name" value="gpW/gp25-like"/>
    <property type="match status" value="1"/>
</dbReference>
<feature type="domain" description="IraD/Gp25-like" evidence="1">
    <location>
        <begin position="51"/>
        <end position="152"/>
    </location>
</feature>
<dbReference type="InterPro" id="IPR053176">
    <property type="entry name" value="T6SS_TssE1-like"/>
</dbReference>
<dbReference type="PANTHER" id="PTHR38595:SF1">
    <property type="entry name" value="TYPE VI SECRETION SYSTEM COMPONENT TSSE1"/>
    <property type="match status" value="1"/>
</dbReference>
<keyword evidence="3" id="KW-1185">Reference proteome</keyword>
<dbReference type="Gene3D" id="3.10.450.40">
    <property type="match status" value="1"/>
</dbReference>
<dbReference type="Pfam" id="PF04965">
    <property type="entry name" value="GPW_gp25"/>
    <property type="match status" value="1"/>
</dbReference>
<comment type="caution">
    <text evidence="2">The sequence shown here is derived from an EMBL/GenBank/DDBJ whole genome shotgun (WGS) entry which is preliminary data.</text>
</comment>
<dbReference type="EMBL" id="JAIVFP010000001">
    <property type="protein sequence ID" value="MCI4683530.1"/>
    <property type="molecule type" value="Genomic_DNA"/>
</dbReference>
<proteinExistence type="predicted"/>
<dbReference type="NCBIfam" id="TIGR03357">
    <property type="entry name" value="VI_zyme"/>
    <property type="match status" value="1"/>
</dbReference>
<name>A0ABS9Z781_9HYPH</name>
<evidence type="ECO:0000259" key="1">
    <source>
        <dbReference type="Pfam" id="PF04965"/>
    </source>
</evidence>